<dbReference type="AlphaFoldDB" id="A0A0N1MNS4"/>
<dbReference type="PROSITE" id="PS01195">
    <property type="entry name" value="PEPT_TRNA_HYDROL_1"/>
    <property type="match status" value="1"/>
</dbReference>
<dbReference type="RefSeq" id="WP_054198483.1">
    <property type="nucleotide sequence ID" value="NZ_JNOA01000058.1"/>
</dbReference>
<feature type="site" description="Stabilizes the basic form of H active site to accept a proton" evidence="7">
    <location>
        <position position="86"/>
    </location>
</feature>
<reference evidence="10 11" key="1">
    <citation type="submission" date="2014-06" db="EMBL/GenBank/DDBJ databases">
        <title>Helicobacter pullorum isolates in fresh chicken meat - phenotypic and genotypic features.</title>
        <authorList>
            <person name="Borges V."/>
            <person name="Santos A."/>
            <person name="Correia C.B."/>
            <person name="Saraiva M."/>
            <person name="Menard A."/>
            <person name="Vieira L."/>
            <person name="Sampaio D.A."/>
            <person name="Gomes J.P."/>
            <person name="Oleastro M."/>
        </authorList>
    </citation>
    <scope>NUCLEOTIDE SEQUENCE [LARGE SCALE GENOMIC DNA]</scope>
    <source>
        <strain evidence="10 11">229334/12</strain>
    </source>
</reference>
<dbReference type="FunFam" id="3.40.50.1470:FF:000001">
    <property type="entry name" value="Peptidyl-tRNA hydrolase"/>
    <property type="match status" value="1"/>
</dbReference>
<evidence type="ECO:0000256" key="2">
    <source>
        <dbReference type="ARBA" id="ARBA00022555"/>
    </source>
</evidence>
<feature type="site" description="Discriminates between blocked and unblocked aminoacyl-tRNA" evidence="7">
    <location>
        <position position="9"/>
    </location>
</feature>
<comment type="similarity">
    <text evidence="5 7 9">Belongs to the PTH family.</text>
</comment>
<comment type="catalytic activity">
    <reaction evidence="7 8">
        <text>an N-acyl-L-alpha-aminoacyl-tRNA + H2O = an N-acyl-L-amino acid + a tRNA + H(+)</text>
        <dbReference type="Rhea" id="RHEA:54448"/>
        <dbReference type="Rhea" id="RHEA-COMP:10123"/>
        <dbReference type="Rhea" id="RHEA-COMP:13883"/>
        <dbReference type="ChEBI" id="CHEBI:15377"/>
        <dbReference type="ChEBI" id="CHEBI:15378"/>
        <dbReference type="ChEBI" id="CHEBI:59874"/>
        <dbReference type="ChEBI" id="CHEBI:78442"/>
        <dbReference type="ChEBI" id="CHEBI:138191"/>
        <dbReference type="EC" id="3.1.1.29"/>
    </reaction>
</comment>
<dbReference type="GO" id="GO:0006515">
    <property type="term" value="P:protein quality control for misfolded or incompletely synthesized proteins"/>
    <property type="evidence" value="ECO:0007669"/>
    <property type="project" value="UniProtKB-UniRule"/>
</dbReference>
<evidence type="ECO:0000256" key="7">
    <source>
        <dbReference type="HAMAP-Rule" id="MF_00083"/>
    </source>
</evidence>
<keyword evidence="2 7" id="KW-0820">tRNA-binding</keyword>
<evidence type="ECO:0000256" key="3">
    <source>
        <dbReference type="ARBA" id="ARBA00022801"/>
    </source>
</evidence>
<evidence type="ECO:0000256" key="6">
    <source>
        <dbReference type="ARBA" id="ARBA00050038"/>
    </source>
</evidence>
<feature type="binding site" evidence="7">
    <location>
        <position position="107"/>
    </location>
    <ligand>
        <name>tRNA</name>
        <dbReference type="ChEBI" id="CHEBI:17843"/>
    </ligand>
</feature>
<dbReference type="NCBIfam" id="TIGR00447">
    <property type="entry name" value="pth"/>
    <property type="match status" value="1"/>
</dbReference>
<gene>
    <name evidence="7" type="primary">pth</name>
    <name evidence="10" type="ORF">HPU229334_10700</name>
</gene>
<dbReference type="EMBL" id="JNOC01000058">
    <property type="protein sequence ID" value="KPH55091.1"/>
    <property type="molecule type" value="Genomic_DNA"/>
</dbReference>
<dbReference type="PATRIC" id="fig|35818.11.peg.2117"/>
<evidence type="ECO:0000256" key="9">
    <source>
        <dbReference type="RuleBase" id="RU004320"/>
    </source>
</evidence>
<sequence>MFLIVGLGNIGDKYKNNRHNIGFRVVDALISNLNAIKQSDKNFEGELYKSSQILLLKPSTYMNLSGKSVSAVKNFYKIKDMLVIHDELDLPFGVIKFKFGGGSGGHNGLKSIDNLCGNEYYRMRYGIGKPSAKEQVIDWVLGDFSKEEENDNIELIEYCMRVALEIAKLQNPDELSSKISSLYTLNLKRETKEK</sequence>
<dbReference type="GO" id="GO:0004045">
    <property type="term" value="F:peptidyl-tRNA hydrolase activity"/>
    <property type="evidence" value="ECO:0007669"/>
    <property type="project" value="UniProtKB-UniRule"/>
</dbReference>
<dbReference type="InterPro" id="IPR018171">
    <property type="entry name" value="Pept_tRNA_hydro_CS"/>
</dbReference>
<evidence type="ECO:0000256" key="8">
    <source>
        <dbReference type="RuleBase" id="RU000673"/>
    </source>
</evidence>
<dbReference type="InterPro" id="IPR036416">
    <property type="entry name" value="Pept_tRNA_hydro_sf"/>
</dbReference>
<name>A0A0N1MNS4_9HELI</name>
<feature type="active site" description="Proton acceptor" evidence="7">
    <location>
        <position position="19"/>
    </location>
</feature>
<evidence type="ECO:0000256" key="1">
    <source>
        <dbReference type="ARBA" id="ARBA00013260"/>
    </source>
</evidence>
<feature type="binding site" evidence="7">
    <location>
        <position position="63"/>
    </location>
    <ligand>
        <name>tRNA</name>
        <dbReference type="ChEBI" id="CHEBI:17843"/>
    </ligand>
</feature>
<dbReference type="PANTHER" id="PTHR17224:SF1">
    <property type="entry name" value="PEPTIDYL-TRNA HYDROLASE"/>
    <property type="match status" value="1"/>
</dbReference>
<dbReference type="CDD" id="cd00462">
    <property type="entry name" value="PTH"/>
    <property type="match status" value="1"/>
</dbReference>
<dbReference type="PROSITE" id="PS01196">
    <property type="entry name" value="PEPT_TRNA_HYDROL_2"/>
    <property type="match status" value="1"/>
</dbReference>
<dbReference type="SUPFAM" id="SSF53178">
    <property type="entry name" value="Peptidyl-tRNA hydrolase-like"/>
    <property type="match status" value="1"/>
</dbReference>
<evidence type="ECO:0000313" key="10">
    <source>
        <dbReference type="EMBL" id="KPH55091.1"/>
    </source>
</evidence>
<feature type="binding site" evidence="7">
    <location>
        <position position="61"/>
    </location>
    <ligand>
        <name>tRNA</name>
        <dbReference type="ChEBI" id="CHEBI:17843"/>
    </ligand>
</feature>
<comment type="caution">
    <text evidence="10">The sequence shown here is derived from an EMBL/GenBank/DDBJ whole genome shotgun (WGS) entry which is preliminary data.</text>
</comment>
<dbReference type="EC" id="3.1.1.29" evidence="1 7"/>
<organism evidence="10 11">
    <name type="scientific">Helicobacter pullorum</name>
    <dbReference type="NCBI Taxonomy" id="35818"/>
    <lineage>
        <taxon>Bacteria</taxon>
        <taxon>Pseudomonadati</taxon>
        <taxon>Campylobacterota</taxon>
        <taxon>Epsilonproteobacteria</taxon>
        <taxon>Campylobacterales</taxon>
        <taxon>Helicobacteraceae</taxon>
        <taxon>Helicobacter</taxon>
    </lineage>
</organism>
<evidence type="ECO:0000313" key="11">
    <source>
        <dbReference type="Proteomes" id="UP000037997"/>
    </source>
</evidence>
<keyword evidence="3 7" id="KW-0378">Hydrolase</keyword>
<comment type="function">
    <text evidence="7">Hydrolyzes ribosome-free peptidyl-tRNAs (with 1 or more amino acids incorporated), which drop off the ribosome during protein synthesis, or as a result of ribosome stalling.</text>
</comment>
<evidence type="ECO:0000256" key="5">
    <source>
        <dbReference type="ARBA" id="ARBA00038063"/>
    </source>
</evidence>
<dbReference type="GO" id="GO:0072344">
    <property type="term" value="P:rescue of stalled ribosome"/>
    <property type="evidence" value="ECO:0007669"/>
    <property type="project" value="UniProtKB-UniRule"/>
</dbReference>
<dbReference type="Gene3D" id="3.40.50.1470">
    <property type="entry name" value="Peptidyl-tRNA hydrolase"/>
    <property type="match status" value="1"/>
</dbReference>
<dbReference type="HAMAP" id="MF_00083">
    <property type="entry name" value="Pept_tRNA_hydro_bact"/>
    <property type="match status" value="1"/>
</dbReference>
<comment type="subunit">
    <text evidence="7">Monomer.</text>
</comment>
<keyword evidence="4 7" id="KW-0694">RNA-binding</keyword>
<dbReference type="Pfam" id="PF01195">
    <property type="entry name" value="Pept_tRNA_hydro"/>
    <property type="match status" value="1"/>
</dbReference>
<feature type="binding site" evidence="7">
    <location>
        <position position="14"/>
    </location>
    <ligand>
        <name>tRNA</name>
        <dbReference type="ChEBI" id="CHEBI:17843"/>
    </ligand>
</feature>
<comment type="subcellular location">
    <subcellularLocation>
        <location evidence="7">Cytoplasm</location>
    </subcellularLocation>
</comment>
<dbReference type="GO" id="GO:0000049">
    <property type="term" value="F:tRNA binding"/>
    <property type="evidence" value="ECO:0007669"/>
    <property type="project" value="UniProtKB-UniRule"/>
</dbReference>
<proteinExistence type="inferred from homology"/>
<protein>
    <recommendedName>
        <fullName evidence="6 7">Peptidyl-tRNA hydrolase</fullName>
        <shortName evidence="7">Pth</shortName>
        <ecNumber evidence="1 7">3.1.1.29</ecNumber>
    </recommendedName>
</protein>
<dbReference type="STRING" id="35818.HPU229336_05410"/>
<keyword evidence="7" id="KW-0963">Cytoplasm</keyword>
<dbReference type="InterPro" id="IPR001328">
    <property type="entry name" value="Pept_tRNA_hydro"/>
</dbReference>
<dbReference type="GO" id="GO:0005737">
    <property type="term" value="C:cytoplasm"/>
    <property type="evidence" value="ECO:0007669"/>
    <property type="project" value="UniProtKB-SubCell"/>
</dbReference>
<dbReference type="Proteomes" id="UP000037997">
    <property type="component" value="Unassembled WGS sequence"/>
</dbReference>
<evidence type="ECO:0000256" key="4">
    <source>
        <dbReference type="ARBA" id="ARBA00022884"/>
    </source>
</evidence>
<accession>A0A0N1MNS4</accession>
<dbReference type="PANTHER" id="PTHR17224">
    <property type="entry name" value="PEPTIDYL-TRNA HYDROLASE"/>
    <property type="match status" value="1"/>
</dbReference>
<comment type="function">
    <text evidence="7">Catalyzes the release of premature peptidyl moieties from peptidyl-tRNA molecules trapped in stalled 50S ribosomal subunits, and thus maintains levels of free tRNAs and 50S ribosomes.</text>
</comment>